<dbReference type="OrthoDB" id="9800872at2"/>
<dbReference type="PROSITE" id="PS50206">
    <property type="entry name" value="RHODANESE_3"/>
    <property type="match status" value="1"/>
</dbReference>
<organism evidence="2 3">
    <name type="scientific">Clostridium collagenovorans DSM 3089</name>
    <dbReference type="NCBI Taxonomy" id="1121306"/>
    <lineage>
        <taxon>Bacteria</taxon>
        <taxon>Bacillati</taxon>
        <taxon>Bacillota</taxon>
        <taxon>Clostridia</taxon>
        <taxon>Eubacteriales</taxon>
        <taxon>Clostridiaceae</taxon>
        <taxon>Clostridium</taxon>
    </lineage>
</organism>
<feature type="domain" description="Rhodanese" evidence="1">
    <location>
        <begin position="21"/>
        <end position="106"/>
    </location>
</feature>
<sequence length="106" mass="11895">MLSIFKNKATEVVNVNDLEELLGEINLIDIREPYEVEQGTLKGAKNIPMRELLKNVEKYLEKDKDYYILCQSGMRSSRVCSGLSKSGYRVINVSGGMGSYVGSKIQ</sequence>
<evidence type="ECO:0000313" key="3">
    <source>
        <dbReference type="Proteomes" id="UP000184526"/>
    </source>
</evidence>
<protein>
    <submittedName>
        <fullName evidence="2">Rhodanese-related sulfurtransferase</fullName>
    </submittedName>
</protein>
<proteinExistence type="predicted"/>
<keyword evidence="3" id="KW-1185">Reference proteome</keyword>
<keyword evidence="2" id="KW-0808">Transferase</keyword>
<dbReference type="SUPFAM" id="SSF52821">
    <property type="entry name" value="Rhodanese/Cell cycle control phosphatase"/>
    <property type="match status" value="1"/>
</dbReference>
<dbReference type="STRING" id="1121306.SAMN02745196_01267"/>
<dbReference type="Proteomes" id="UP000184526">
    <property type="component" value="Unassembled WGS sequence"/>
</dbReference>
<dbReference type="Pfam" id="PF00581">
    <property type="entry name" value="Rhodanese"/>
    <property type="match status" value="1"/>
</dbReference>
<gene>
    <name evidence="2" type="ORF">SAMN02745196_01267</name>
</gene>
<dbReference type="SMART" id="SM00450">
    <property type="entry name" value="RHOD"/>
    <property type="match status" value="1"/>
</dbReference>
<evidence type="ECO:0000313" key="2">
    <source>
        <dbReference type="EMBL" id="SHH73851.1"/>
    </source>
</evidence>
<reference evidence="2 3" key="1">
    <citation type="submission" date="2016-11" db="EMBL/GenBank/DDBJ databases">
        <authorList>
            <person name="Jaros S."/>
            <person name="Januszkiewicz K."/>
            <person name="Wedrychowicz H."/>
        </authorList>
    </citation>
    <scope>NUCLEOTIDE SEQUENCE [LARGE SCALE GENOMIC DNA]</scope>
    <source>
        <strain evidence="2 3">DSM 3089</strain>
    </source>
</reference>
<dbReference type="InterPro" id="IPR001763">
    <property type="entry name" value="Rhodanese-like_dom"/>
</dbReference>
<dbReference type="PANTHER" id="PTHR43031:SF17">
    <property type="entry name" value="SULFURTRANSFERASE YTWF-RELATED"/>
    <property type="match status" value="1"/>
</dbReference>
<evidence type="ECO:0000259" key="1">
    <source>
        <dbReference type="PROSITE" id="PS50206"/>
    </source>
</evidence>
<dbReference type="InterPro" id="IPR050229">
    <property type="entry name" value="GlpE_sulfurtransferase"/>
</dbReference>
<name>A0A1M5VF87_9CLOT</name>
<dbReference type="GO" id="GO:0016740">
    <property type="term" value="F:transferase activity"/>
    <property type="evidence" value="ECO:0007669"/>
    <property type="project" value="UniProtKB-KW"/>
</dbReference>
<dbReference type="Gene3D" id="3.40.250.10">
    <property type="entry name" value="Rhodanese-like domain"/>
    <property type="match status" value="1"/>
</dbReference>
<accession>A0A1M5VF87</accession>
<dbReference type="PANTHER" id="PTHR43031">
    <property type="entry name" value="FAD-DEPENDENT OXIDOREDUCTASE"/>
    <property type="match status" value="1"/>
</dbReference>
<dbReference type="EMBL" id="FQXP01000004">
    <property type="protein sequence ID" value="SHH73851.1"/>
    <property type="molecule type" value="Genomic_DNA"/>
</dbReference>
<dbReference type="RefSeq" id="WP_072831162.1">
    <property type="nucleotide sequence ID" value="NZ_FQXP01000004.1"/>
</dbReference>
<dbReference type="CDD" id="cd00158">
    <property type="entry name" value="RHOD"/>
    <property type="match status" value="1"/>
</dbReference>
<dbReference type="AlphaFoldDB" id="A0A1M5VF87"/>
<dbReference type="InterPro" id="IPR036873">
    <property type="entry name" value="Rhodanese-like_dom_sf"/>
</dbReference>